<proteinExistence type="predicted"/>
<evidence type="ECO:0000313" key="3">
    <source>
        <dbReference type="Proteomes" id="UP000712600"/>
    </source>
</evidence>
<keyword evidence="1" id="KW-0472">Membrane</keyword>
<evidence type="ECO:0000256" key="1">
    <source>
        <dbReference type="SAM" id="Phobius"/>
    </source>
</evidence>
<sequence>MHMFSGVCCNSGIVVVVLPIIWTTIDRFFLWYVGRFLMTTVDRCCVSFDRRRVICLVFHSTVASCNDSWIIDSSGDHLWRLD</sequence>
<dbReference type="EMBL" id="QGKX02001521">
    <property type="protein sequence ID" value="KAF3511661.1"/>
    <property type="molecule type" value="Genomic_DNA"/>
</dbReference>
<reference evidence="2" key="1">
    <citation type="submission" date="2019-12" db="EMBL/GenBank/DDBJ databases">
        <title>Genome sequencing and annotation of Brassica cretica.</title>
        <authorList>
            <person name="Studholme D.J."/>
            <person name="Sarris P."/>
        </authorList>
    </citation>
    <scope>NUCLEOTIDE SEQUENCE</scope>
    <source>
        <strain evidence="2">PFS-109/04</strain>
        <tissue evidence="2">Leaf</tissue>
    </source>
</reference>
<gene>
    <name evidence="2" type="ORF">F2Q69_00007203</name>
</gene>
<keyword evidence="1" id="KW-0812">Transmembrane</keyword>
<dbReference type="Proteomes" id="UP000712600">
    <property type="component" value="Unassembled WGS sequence"/>
</dbReference>
<name>A0A8S9PBX1_BRACR</name>
<feature type="transmembrane region" description="Helical" evidence="1">
    <location>
        <begin position="12"/>
        <end position="33"/>
    </location>
</feature>
<comment type="caution">
    <text evidence="2">The sequence shown here is derived from an EMBL/GenBank/DDBJ whole genome shotgun (WGS) entry which is preliminary data.</text>
</comment>
<dbReference type="AlphaFoldDB" id="A0A8S9PBX1"/>
<protein>
    <submittedName>
        <fullName evidence="2">Uncharacterized protein</fullName>
    </submittedName>
</protein>
<keyword evidence="1" id="KW-1133">Transmembrane helix</keyword>
<evidence type="ECO:0000313" key="2">
    <source>
        <dbReference type="EMBL" id="KAF3511661.1"/>
    </source>
</evidence>
<organism evidence="2 3">
    <name type="scientific">Brassica cretica</name>
    <name type="common">Mustard</name>
    <dbReference type="NCBI Taxonomy" id="69181"/>
    <lineage>
        <taxon>Eukaryota</taxon>
        <taxon>Viridiplantae</taxon>
        <taxon>Streptophyta</taxon>
        <taxon>Embryophyta</taxon>
        <taxon>Tracheophyta</taxon>
        <taxon>Spermatophyta</taxon>
        <taxon>Magnoliopsida</taxon>
        <taxon>eudicotyledons</taxon>
        <taxon>Gunneridae</taxon>
        <taxon>Pentapetalae</taxon>
        <taxon>rosids</taxon>
        <taxon>malvids</taxon>
        <taxon>Brassicales</taxon>
        <taxon>Brassicaceae</taxon>
        <taxon>Brassiceae</taxon>
        <taxon>Brassica</taxon>
    </lineage>
</organism>
<accession>A0A8S9PBX1</accession>